<keyword evidence="2" id="KW-1185">Reference proteome</keyword>
<evidence type="ECO:0000313" key="1">
    <source>
        <dbReference type="EMBL" id="MPC53536.1"/>
    </source>
</evidence>
<comment type="caution">
    <text evidence="1">The sequence shown here is derived from an EMBL/GenBank/DDBJ whole genome shotgun (WGS) entry which is preliminary data.</text>
</comment>
<reference evidence="1 2" key="1">
    <citation type="submission" date="2019-05" db="EMBL/GenBank/DDBJ databases">
        <title>Another draft genome of Portunus trituberculatus and its Hox gene families provides insights of decapod evolution.</title>
        <authorList>
            <person name="Jeong J.-H."/>
            <person name="Song I."/>
            <person name="Kim S."/>
            <person name="Choi T."/>
            <person name="Kim D."/>
            <person name="Ryu S."/>
            <person name="Kim W."/>
        </authorList>
    </citation>
    <scope>NUCLEOTIDE SEQUENCE [LARGE SCALE GENOMIC DNA]</scope>
    <source>
        <tissue evidence="1">Muscle</tissue>
    </source>
</reference>
<protein>
    <submittedName>
        <fullName evidence="1">Uncharacterized protein</fullName>
    </submittedName>
</protein>
<name>A0A5B7G7V9_PORTR</name>
<evidence type="ECO:0000313" key="2">
    <source>
        <dbReference type="Proteomes" id="UP000324222"/>
    </source>
</evidence>
<proteinExistence type="predicted"/>
<organism evidence="1 2">
    <name type="scientific">Portunus trituberculatus</name>
    <name type="common">Swimming crab</name>
    <name type="synonym">Neptunus trituberculatus</name>
    <dbReference type="NCBI Taxonomy" id="210409"/>
    <lineage>
        <taxon>Eukaryota</taxon>
        <taxon>Metazoa</taxon>
        <taxon>Ecdysozoa</taxon>
        <taxon>Arthropoda</taxon>
        <taxon>Crustacea</taxon>
        <taxon>Multicrustacea</taxon>
        <taxon>Malacostraca</taxon>
        <taxon>Eumalacostraca</taxon>
        <taxon>Eucarida</taxon>
        <taxon>Decapoda</taxon>
        <taxon>Pleocyemata</taxon>
        <taxon>Brachyura</taxon>
        <taxon>Eubrachyura</taxon>
        <taxon>Portunoidea</taxon>
        <taxon>Portunidae</taxon>
        <taxon>Portuninae</taxon>
        <taxon>Portunus</taxon>
    </lineage>
</organism>
<dbReference type="EMBL" id="VSRR010011700">
    <property type="protein sequence ID" value="MPC53536.1"/>
    <property type="molecule type" value="Genomic_DNA"/>
</dbReference>
<sequence length="79" mass="9121">MAFHMRGITFGPVRKIRVSSLSTGPYFSRKRRKSWKKDSMEKFVTWSQWVVNSELVHCFCGGDEQADGQIIAVVVKMPR</sequence>
<gene>
    <name evidence="1" type="ORF">E2C01_047431</name>
</gene>
<dbReference type="Proteomes" id="UP000324222">
    <property type="component" value="Unassembled WGS sequence"/>
</dbReference>
<dbReference type="AlphaFoldDB" id="A0A5B7G7V9"/>
<accession>A0A5B7G7V9</accession>